<reference evidence="1" key="1">
    <citation type="journal article" date="2020" name="Nat. Commun.">
        <title>Large-scale genome sequencing of mycorrhizal fungi provides insights into the early evolution of symbiotic traits.</title>
        <authorList>
            <person name="Miyauchi S."/>
            <person name="Kiss E."/>
            <person name="Kuo A."/>
            <person name="Drula E."/>
            <person name="Kohler A."/>
            <person name="Sanchez-Garcia M."/>
            <person name="Morin E."/>
            <person name="Andreopoulos B."/>
            <person name="Barry K.W."/>
            <person name="Bonito G."/>
            <person name="Buee M."/>
            <person name="Carver A."/>
            <person name="Chen C."/>
            <person name="Cichocki N."/>
            <person name="Clum A."/>
            <person name="Culley D."/>
            <person name="Crous P.W."/>
            <person name="Fauchery L."/>
            <person name="Girlanda M."/>
            <person name="Hayes R.D."/>
            <person name="Keri Z."/>
            <person name="LaButti K."/>
            <person name="Lipzen A."/>
            <person name="Lombard V."/>
            <person name="Magnuson J."/>
            <person name="Maillard F."/>
            <person name="Murat C."/>
            <person name="Nolan M."/>
            <person name="Ohm R.A."/>
            <person name="Pangilinan J."/>
            <person name="Pereira M.F."/>
            <person name="Perotto S."/>
            <person name="Peter M."/>
            <person name="Pfister S."/>
            <person name="Riley R."/>
            <person name="Sitrit Y."/>
            <person name="Stielow J.B."/>
            <person name="Szollosi G."/>
            <person name="Zifcakova L."/>
            <person name="Stursova M."/>
            <person name="Spatafora J.W."/>
            <person name="Tedersoo L."/>
            <person name="Vaario L.M."/>
            <person name="Yamada A."/>
            <person name="Yan M."/>
            <person name="Wang P."/>
            <person name="Xu J."/>
            <person name="Bruns T."/>
            <person name="Baldrian P."/>
            <person name="Vilgalys R."/>
            <person name="Dunand C."/>
            <person name="Henrissat B."/>
            <person name="Grigoriev I.V."/>
            <person name="Hibbett D."/>
            <person name="Nagy L.G."/>
            <person name="Martin F.M."/>
        </authorList>
    </citation>
    <scope>NUCLEOTIDE SEQUENCE</scope>
    <source>
        <strain evidence="1">UP504</strain>
    </source>
</reference>
<organism evidence="1 2">
    <name type="scientific">Hydnum rufescens UP504</name>
    <dbReference type="NCBI Taxonomy" id="1448309"/>
    <lineage>
        <taxon>Eukaryota</taxon>
        <taxon>Fungi</taxon>
        <taxon>Dikarya</taxon>
        <taxon>Basidiomycota</taxon>
        <taxon>Agaricomycotina</taxon>
        <taxon>Agaricomycetes</taxon>
        <taxon>Cantharellales</taxon>
        <taxon>Hydnaceae</taxon>
        <taxon>Hydnum</taxon>
    </lineage>
</organism>
<evidence type="ECO:0000313" key="2">
    <source>
        <dbReference type="Proteomes" id="UP000886523"/>
    </source>
</evidence>
<name>A0A9P6B294_9AGAM</name>
<keyword evidence="2" id="KW-1185">Reference proteome</keyword>
<sequence length="138" mass="16420">MPLQTWAALTSRKAFMDSYSNEFIRSHQLGKKVKDEFFCKFFRNYFEKYHWSLSNKDELSPDSTYIEPETQEGVNAKEKLIHDKKEVIRWWFLWQWGPNQARLVPIWGRFDTYGACKMWAQIWAQLGPSLGPTGPNHK</sequence>
<dbReference type="AlphaFoldDB" id="A0A9P6B294"/>
<protein>
    <submittedName>
        <fullName evidence="1">Uncharacterized protein</fullName>
    </submittedName>
</protein>
<dbReference type="EMBL" id="MU128941">
    <property type="protein sequence ID" value="KAF9516230.1"/>
    <property type="molecule type" value="Genomic_DNA"/>
</dbReference>
<evidence type="ECO:0000313" key="1">
    <source>
        <dbReference type="EMBL" id="KAF9516230.1"/>
    </source>
</evidence>
<proteinExistence type="predicted"/>
<accession>A0A9P6B294</accession>
<dbReference type="Proteomes" id="UP000886523">
    <property type="component" value="Unassembled WGS sequence"/>
</dbReference>
<gene>
    <name evidence="1" type="ORF">BS47DRAFT_1360426</name>
</gene>
<comment type="caution">
    <text evidence="1">The sequence shown here is derived from an EMBL/GenBank/DDBJ whole genome shotgun (WGS) entry which is preliminary data.</text>
</comment>